<proteinExistence type="predicted"/>
<dbReference type="AlphaFoldDB" id="A0A8H5ZHQ4"/>
<reference evidence="3" key="1">
    <citation type="submission" date="2019-11" db="EMBL/GenBank/DDBJ databases">
        <title>Bipolaris sorokiniana Genome sequencing.</title>
        <authorList>
            <person name="Wang H."/>
        </authorList>
    </citation>
    <scope>NUCLEOTIDE SEQUENCE</scope>
</reference>
<accession>A0A8H5ZHQ4</accession>
<keyword evidence="2" id="KW-0732">Signal</keyword>
<feature type="region of interest" description="Disordered" evidence="1">
    <location>
        <begin position="381"/>
        <end position="431"/>
    </location>
</feature>
<sequence>MSHQCFAYVVLASLLSSQVLAAPTGRPSVVARYAAMCDDPAISWDEKKDVHCPICVMDSFPMTILIGYRELWDKYCGPTMAPSVTHQYAAGVWRRDDGSEGELASVVESVAGGPVGDSGDNDEDTKLHALPYLNHPKNLVPVLPDTGKHIRPFPIAMPVPIEPPQIINPRPISELNPGFPTDDEVYVTSKRRNVQSIEPVDKDFSEHLITSGLWAERHHKADGVYRREDALPNTEPAVSSLPVEAMTAEGDEDFLPKETVAVVSDQNPDVSEDQIAMSFDKIAHKPASIVWRREVPRPANNFRLGYPLHHGNGRAPLPLIKSVKSIGKEYQKREASPVPPPEFFEHGHSPSKPLPPLKPNQPISIPSDDWTTYEALPIVSPESSHIPARQSPGASEPGLGDDYAKYEKQRKKEEKRKAKEDKKKAKDEEVYSTKPPHVWFTPAITHMQVTNIHRRDDAEPQQTTDNLLLPLGKKPIWKYTLPWYTPAVTHPEANDIHRRAGTQQADLDFADGKRPVWTPALTHMKWPDIHRREERIIWTNQPPTASNPAKMHGKTWVV</sequence>
<evidence type="ECO:0000313" key="3">
    <source>
        <dbReference type="EMBL" id="KAF5848994.1"/>
    </source>
</evidence>
<feature type="chain" id="PRO_5034194483" evidence="2">
    <location>
        <begin position="22"/>
        <end position="558"/>
    </location>
</feature>
<dbReference type="EMBL" id="WNKQ01000010">
    <property type="protein sequence ID" value="KAF5848994.1"/>
    <property type="molecule type" value="Genomic_DNA"/>
</dbReference>
<evidence type="ECO:0000256" key="2">
    <source>
        <dbReference type="SAM" id="SignalP"/>
    </source>
</evidence>
<evidence type="ECO:0000256" key="1">
    <source>
        <dbReference type="SAM" id="MobiDB-lite"/>
    </source>
</evidence>
<protein>
    <submittedName>
        <fullName evidence="3">Uncharacterized protein</fullName>
    </submittedName>
</protein>
<dbReference type="Proteomes" id="UP000624244">
    <property type="component" value="Unassembled WGS sequence"/>
</dbReference>
<evidence type="ECO:0000313" key="4">
    <source>
        <dbReference type="Proteomes" id="UP000624244"/>
    </source>
</evidence>
<organism evidence="3 4">
    <name type="scientific">Cochliobolus sativus</name>
    <name type="common">Common root rot and spot blotch fungus</name>
    <name type="synonym">Bipolaris sorokiniana</name>
    <dbReference type="NCBI Taxonomy" id="45130"/>
    <lineage>
        <taxon>Eukaryota</taxon>
        <taxon>Fungi</taxon>
        <taxon>Dikarya</taxon>
        <taxon>Ascomycota</taxon>
        <taxon>Pezizomycotina</taxon>
        <taxon>Dothideomycetes</taxon>
        <taxon>Pleosporomycetidae</taxon>
        <taxon>Pleosporales</taxon>
        <taxon>Pleosporineae</taxon>
        <taxon>Pleosporaceae</taxon>
        <taxon>Bipolaris</taxon>
    </lineage>
</organism>
<feature type="region of interest" description="Disordered" evidence="1">
    <location>
        <begin position="328"/>
        <end position="368"/>
    </location>
</feature>
<feature type="compositionally biased region" description="Basic and acidic residues" evidence="1">
    <location>
        <begin position="402"/>
        <end position="431"/>
    </location>
</feature>
<comment type="caution">
    <text evidence="3">The sequence shown here is derived from an EMBL/GenBank/DDBJ whole genome shotgun (WGS) entry which is preliminary data.</text>
</comment>
<feature type="signal peptide" evidence="2">
    <location>
        <begin position="1"/>
        <end position="21"/>
    </location>
</feature>
<name>A0A8H5ZHQ4_COCSA</name>
<gene>
    <name evidence="3" type="ORF">GGP41_010133</name>
</gene>